<dbReference type="Gene3D" id="3.30.420.40">
    <property type="match status" value="1"/>
</dbReference>
<accession>A0A659QXB5</accession>
<gene>
    <name evidence="2" type="ORF">C9F04_01815</name>
</gene>
<comment type="caution">
    <text evidence="2">The sequence shown here is derived from an EMBL/GenBank/DDBJ whole genome shotgun (WGS) entry which is preliminary data.</text>
</comment>
<name>A0A659QXB5_SALET</name>
<dbReference type="AlphaFoldDB" id="A0A659QXB5"/>
<feature type="non-terminal residue" evidence="2">
    <location>
        <position position="83"/>
    </location>
</feature>
<sequence>PLTARHIQPQRTLDVPIGGAEAEAAILGALTTPGTTRPLAILDLGAGSTDASIINPKGEILATHLAGAGAMVTLLIARARGRG</sequence>
<evidence type="ECO:0000313" key="2">
    <source>
        <dbReference type="EMBL" id="TGC92509.1"/>
    </source>
</evidence>
<protein>
    <submittedName>
        <fullName evidence="2">Diol dehydratase reactivase subunit alpha</fullName>
    </submittedName>
</protein>
<dbReference type="EMBL" id="PYKF01000092">
    <property type="protein sequence ID" value="TGC92509.1"/>
    <property type="molecule type" value="Genomic_DNA"/>
</dbReference>
<feature type="non-terminal residue" evidence="2">
    <location>
        <position position="1"/>
    </location>
</feature>
<dbReference type="SUPFAM" id="SSF53067">
    <property type="entry name" value="Actin-like ATPase domain"/>
    <property type="match status" value="1"/>
</dbReference>
<dbReference type="Pfam" id="PF08841">
    <property type="entry name" value="DDR"/>
    <property type="match status" value="1"/>
</dbReference>
<dbReference type="InterPro" id="IPR030994">
    <property type="entry name" value="DDR_dom"/>
</dbReference>
<evidence type="ECO:0000259" key="1">
    <source>
        <dbReference type="Pfam" id="PF08841"/>
    </source>
</evidence>
<feature type="domain" description="Diol dehydratase reactivase ATPase-like" evidence="1">
    <location>
        <begin position="4"/>
        <end position="79"/>
    </location>
</feature>
<proteinExistence type="predicted"/>
<evidence type="ECO:0000313" key="3">
    <source>
        <dbReference type="Proteomes" id="UP000297749"/>
    </source>
</evidence>
<organism evidence="2 3">
    <name type="scientific">Salmonella enterica subsp. enterica serovar Wilhelmsburg</name>
    <dbReference type="NCBI Taxonomy" id="1960126"/>
    <lineage>
        <taxon>Bacteria</taxon>
        <taxon>Pseudomonadati</taxon>
        <taxon>Pseudomonadota</taxon>
        <taxon>Gammaproteobacteria</taxon>
        <taxon>Enterobacterales</taxon>
        <taxon>Enterobacteriaceae</taxon>
        <taxon>Salmonella</taxon>
    </lineage>
</organism>
<dbReference type="InterPro" id="IPR043129">
    <property type="entry name" value="ATPase_NBD"/>
</dbReference>
<dbReference type="Proteomes" id="UP000297749">
    <property type="component" value="Unassembled WGS sequence"/>
</dbReference>
<reference evidence="2 3" key="1">
    <citation type="submission" date="2018-03" db="EMBL/GenBank/DDBJ databases">
        <title>Non-Typhoidal Salmonella genome sequencing and assembly.</title>
        <authorList>
            <person name="Matchawe C."/>
        </authorList>
    </citation>
    <scope>NUCLEOTIDE SEQUENCE [LARGE SCALE GENOMIC DNA]</scope>
    <source>
        <strain evidence="2 3">32eva</strain>
    </source>
</reference>